<sequence>MTFSIIFVLFGTIATIVACKTINGNFELKHDALARKEKNLVEAQKELQARRKELSRRLDNLKTLLKAGIKTEAAAKTTDEKPSDLKSWLVQSGVLTEVQFLSAEIYAAEKNLNVIAALLTLNMISIEKYEEAKKMKLL</sequence>
<proteinExistence type="predicted"/>
<dbReference type="eggNOG" id="ENOG5031IQX">
    <property type="taxonomic scope" value="Bacteria"/>
</dbReference>
<evidence type="ECO:0000256" key="1">
    <source>
        <dbReference type="SAM" id="Coils"/>
    </source>
</evidence>
<name>C6BRS3_MARSD</name>
<keyword evidence="1" id="KW-0175">Coiled coil</keyword>
<dbReference type="RefSeq" id="WP_015851331.1">
    <property type="nucleotide sequence ID" value="NC_012881.1"/>
</dbReference>
<dbReference type="STRING" id="526222.Desal_1451"/>
<dbReference type="EMBL" id="CP001649">
    <property type="protein sequence ID" value="ACS79513.1"/>
    <property type="molecule type" value="Genomic_DNA"/>
</dbReference>
<evidence type="ECO:0000313" key="3">
    <source>
        <dbReference type="Proteomes" id="UP000002601"/>
    </source>
</evidence>
<dbReference type="Proteomes" id="UP000002601">
    <property type="component" value="Chromosome"/>
</dbReference>
<keyword evidence="3" id="KW-1185">Reference proteome</keyword>
<evidence type="ECO:0000313" key="2">
    <source>
        <dbReference type="EMBL" id="ACS79513.1"/>
    </source>
</evidence>
<feature type="coiled-coil region" evidence="1">
    <location>
        <begin position="33"/>
        <end position="64"/>
    </location>
</feature>
<dbReference type="KEGG" id="dsa:Desal_1451"/>
<protein>
    <submittedName>
        <fullName evidence="2">Uncharacterized protein</fullName>
    </submittedName>
</protein>
<dbReference type="OrthoDB" id="5460126at2"/>
<dbReference type="HOGENOM" id="CLU_153752_0_0_7"/>
<organism evidence="2 3">
    <name type="scientific">Maridesulfovibrio salexigens (strain ATCC 14822 / DSM 2638 / NCIMB 8403 / VKM B-1763)</name>
    <name type="common">Desulfovibrio salexigens</name>
    <dbReference type="NCBI Taxonomy" id="526222"/>
    <lineage>
        <taxon>Bacteria</taxon>
        <taxon>Pseudomonadati</taxon>
        <taxon>Thermodesulfobacteriota</taxon>
        <taxon>Desulfovibrionia</taxon>
        <taxon>Desulfovibrionales</taxon>
        <taxon>Desulfovibrionaceae</taxon>
        <taxon>Maridesulfovibrio</taxon>
    </lineage>
</organism>
<dbReference type="AlphaFoldDB" id="C6BRS3"/>
<reference evidence="2 3" key="1">
    <citation type="submission" date="2009-06" db="EMBL/GenBank/DDBJ databases">
        <title>Complete sequence of Desulfovibrio salexigens DSM 2638.</title>
        <authorList>
            <consortium name="US DOE Joint Genome Institute"/>
            <person name="Lucas S."/>
            <person name="Copeland A."/>
            <person name="Lapidus A."/>
            <person name="Glavina del Rio T."/>
            <person name="Tice H."/>
            <person name="Bruce D."/>
            <person name="Goodwin L."/>
            <person name="Pitluck S."/>
            <person name="Munk A.C."/>
            <person name="Brettin T."/>
            <person name="Detter J.C."/>
            <person name="Han C."/>
            <person name="Tapia R."/>
            <person name="Larimer F."/>
            <person name="Land M."/>
            <person name="Hauser L."/>
            <person name="Kyrpides N."/>
            <person name="Anderson I."/>
            <person name="Wall J.D."/>
            <person name="Arkin A.P."/>
            <person name="Dehal P."/>
            <person name="Chivian D."/>
            <person name="Giles B."/>
            <person name="Hazen T.C."/>
        </authorList>
    </citation>
    <scope>NUCLEOTIDE SEQUENCE [LARGE SCALE GENOMIC DNA]</scope>
    <source>
        <strain evidence="3">ATCC 14822 / DSM 2638 / NCIMB 8403 / VKM B-1763</strain>
    </source>
</reference>
<accession>C6BRS3</accession>
<gene>
    <name evidence="2" type="ordered locus">Desal_1451</name>
</gene>